<evidence type="ECO:0000313" key="3">
    <source>
        <dbReference type="Proteomes" id="UP000069620"/>
    </source>
</evidence>
<name>A0A100W0N6_9MYCO</name>
<feature type="transmembrane region" description="Helical" evidence="1">
    <location>
        <begin position="49"/>
        <end position="67"/>
    </location>
</feature>
<evidence type="ECO:0000256" key="1">
    <source>
        <dbReference type="SAM" id="Phobius"/>
    </source>
</evidence>
<comment type="caution">
    <text evidence="2">The sequence shown here is derived from an EMBL/GenBank/DDBJ whole genome shotgun (WGS) entry which is preliminary data.</text>
</comment>
<reference evidence="3" key="2">
    <citation type="submission" date="2016-02" db="EMBL/GenBank/DDBJ databases">
        <title>Draft genome sequence of five rapidly growing Mycobacterium species.</title>
        <authorList>
            <person name="Katahira K."/>
            <person name="Gotou Y."/>
            <person name="Iida K."/>
            <person name="Ogura Y."/>
            <person name="Hayashi T."/>
        </authorList>
    </citation>
    <scope>NUCLEOTIDE SEQUENCE [LARGE SCALE GENOMIC DNA]</scope>
    <source>
        <strain evidence="3">JCM15654</strain>
    </source>
</reference>
<keyword evidence="1" id="KW-0812">Transmembrane</keyword>
<proteinExistence type="predicted"/>
<reference evidence="3" key="1">
    <citation type="journal article" date="2016" name="Genome Announc.">
        <title>Draft Genome Sequences of Five Rapidly Growing Mycobacterium Species, M. thermoresistibile, M. fortuitum subsp. acetamidolyticum, M. canariasense, M. brisbanense, and M. novocastrense.</title>
        <authorList>
            <person name="Katahira K."/>
            <person name="Ogura Y."/>
            <person name="Gotoh Y."/>
            <person name="Hayashi T."/>
        </authorList>
    </citation>
    <scope>NUCLEOTIDE SEQUENCE [LARGE SCALE GENOMIC DNA]</scope>
    <source>
        <strain evidence="3">JCM15654</strain>
    </source>
</reference>
<keyword evidence="1" id="KW-1133">Transmembrane helix</keyword>
<organism evidence="2 3">
    <name type="scientific">Mycolicibacterium brisbanense</name>
    <dbReference type="NCBI Taxonomy" id="146020"/>
    <lineage>
        <taxon>Bacteria</taxon>
        <taxon>Bacillati</taxon>
        <taxon>Actinomycetota</taxon>
        <taxon>Actinomycetes</taxon>
        <taxon>Mycobacteriales</taxon>
        <taxon>Mycobacteriaceae</taxon>
        <taxon>Mycolicibacterium</taxon>
    </lineage>
</organism>
<gene>
    <name evidence="2" type="ORF">RMCB_3565</name>
</gene>
<feature type="transmembrane region" description="Helical" evidence="1">
    <location>
        <begin position="74"/>
        <end position="96"/>
    </location>
</feature>
<sequence length="155" mass="16760">MMSTVTQSTATRAFARVLGPFFAIVSATVVARAANMRVLLTEFGASAVWPWVTGAFVLMAGITVVALHPYWRGLTAIIVSMLGWIMVIRGILLMAFPDFFIAIANRTIGAENLWRVVFAVFIAIGVYLTYAGWIARPKPTISPAVSSTPDLPRAA</sequence>
<dbReference type="AlphaFoldDB" id="A0A100W0N6"/>
<accession>A0A100W0N6</accession>
<keyword evidence="3" id="KW-1185">Reference proteome</keyword>
<keyword evidence="1" id="KW-0472">Membrane</keyword>
<dbReference type="EMBL" id="BCSX01000029">
    <property type="protein sequence ID" value="GAS89469.1"/>
    <property type="molecule type" value="Genomic_DNA"/>
</dbReference>
<dbReference type="Proteomes" id="UP000069620">
    <property type="component" value="Unassembled WGS sequence"/>
</dbReference>
<feature type="transmembrane region" description="Helical" evidence="1">
    <location>
        <begin position="116"/>
        <end position="135"/>
    </location>
</feature>
<protein>
    <submittedName>
        <fullName evidence="2">Uncharacterized protein</fullName>
    </submittedName>
</protein>
<evidence type="ECO:0000313" key="2">
    <source>
        <dbReference type="EMBL" id="GAS89469.1"/>
    </source>
</evidence>